<organism evidence="3 4">
    <name type="scientific">Entomortierella chlamydospora</name>
    <dbReference type="NCBI Taxonomy" id="101097"/>
    <lineage>
        <taxon>Eukaryota</taxon>
        <taxon>Fungi</taxon>
        <taxon>Fungi incertae sedis</taxon>
        <taxon>Mucoromycota</taxon>
        <taxon>Mortierellomycotina</taxon>
        <taxon>Mortierellomycetes</taxon>
        <taxon>Mortierellales</taxon>
        <taxon>Mortierellaceae</taxon>
        <taxon>Entomortierella</taxon>
    </lineage>
</organism>
<sequence>MATMKIQLEDNYFVLPYTAPALQALRLQDNEAPANSVPGSPSSSMTMTSPERTLSFGAVSVASTLPSSAASVRSSFEIEQQQQQQQQQQSVSDSSSSSTTTSLKGKLLLTLPKPTKVASLAISLNGSTHIAFLGTGKRSHYSRHHIRSQQFLIEPRPDSEQYTLLGGNDGNNNNNKEFVLEFPFSIEVPNHLPASVTTPQGGTIYRLTAVLTLAKSAGIMSFLSTSSTITASTPVQIYRAPRPRYLSLEDAAAFEGEGEEEEGEEGEEHASKPGQERGVTRTEPRDLADGDELMPATVHHIWPGQVETTVVIPFTQLPSQSKPDLRIRVRVLRENLAIKSFQAALWERAIFRVQKAGAPANSKKYTIGVRERVVSAQRCDAGWVNDAITTQLPHTFEKVVLFSIPNAVRSHNELYSSRICNVSTFTSASKLKKRHLKVDRELKDSEFGEVSIEIQHFIRYSLFVTGSVDLKGKTITTPVERYIGDVPVIVRGMPSGPECDRTGLPTYLYSFSTSRVSYEEAQDYEIEAAGMAGGDEALFAGYDGTGPIYGDYENDDALMALMGYRGSRTPPSYEDTVGSPSLDTSISDLQNMHISTMVPTTTVTHGLGIRGGNNGSNNALGLTR</sequence>
<dbReference type="Gene3D" id="2.60.40.640">
    <property type="match status" value="1"/>
</dbReference>
<evidence type="ECO:0000256" key="1">
    <source>
        <dbReference type="SAM" id="MobiDB-lite"/>
    </source>
</evidence>
<feature type="domain" description="Arrestin-like N-terminal" evidence="2">
    <location>
        <begin position="103"/>
        <end position="212"/>
    </location>
</feature>
<dbReference type="InterPro" id="IPR014752">
    <property type="entry name" value="Arrestin-like_C"/>
</dbReference>
<keyword evidence="4" id="KW-1185">Reference proteome</keyword>
<dbReference type="Proteomes" id="UP000703661">
    <property type="component" value="Unassembled WGS sequence"/>
</dbReference>
<feature type="compositionally biased region" description="Acidic residues" evidence="1">
    <location>
        <begin position="256"/>
        <end position="267"/>
    </location>
</feature>
<proteinExistence type="predicted"/>
<name>A0A9P6SX42_9FUNG</name>
<dbReference type="InterPro" id="IPR011021">
    <property type="entry name" value="Arrestin-like_N"/>
</dbReference>
<gene>
    <name evidence="3" type="ORF">BGZ80_003173</name>
</gene>
<feature type="compositionally biased region" description="Basic and acidic residues" evidence="1">
    <location>
        <begin position="268"/>
        <end position="288"/>
    </location>
</feature>
<feature type="region of interest" description="Disordered" evidence="1">
    <location>
        <begin position="253"/>
        <end position="292"/>
    </location>
</feature>
<reference evidence="3" key="1">
    <citation type="journal article" date="2020" name="Fungal Divers.">
        <title>Resolving the Mortierellaceae phylogeny through synthesis of multi-gene phylogenetics and phylogenomics.</title>
        <authorList>
            <person name="Vandepol N."/>
            <person name="Liber J."/>
            <person name="Desiro A."/>
            <person name="Na H."/>
            <person name="Kennedy M."/>
            <person name="Barry K."/>
            <person name="Grigoriev I.V."/>
            <person name="Miller A.N."/>
            <person name="O'Donnell K."/>
            <person name="Stajich J.E."/>
            <person name="Bonito G."/>
        </authorList>
    </citation>
    <scope>NUCLEOTIDE SEQUENCE</scope>
    <source>
        <strain evidence="3">NRRL 2769</strain>
    </source>
</reference>
<dbReference type="Pfam" id="PF00339">
    <property type="entry name" value="Arrestin_N"/>
    <property type="match status" value="1"/>
</dbReference>
<evidence type="ECO:0000259" key="2">
    <source>
        <dbReference type="Pfam" id="PF00339"/>
    </source>
</evidence>
<evidence type="ECO:0000313" key="3">
    <source>
        <dbReference type="EMBL" id="KAG0008682.1"/>
    </source>
</evidence>
<dbReference type="EMBL" id="JAAAID010001823">
    <property type="protein sequence ID" value="KAG0008682.1"/>
    <property type="molecule type" value="Genomic_DNA"/>
</dbReference>
<feature type="region of interest" description="Disordered" evidence="1">
    <location>
        <begin position="72"/>
        <end position="103"/>
    </location>
</feature>
<protein>
    <recommendedName>
        <fullName evidence="2">Arrestin-like N-terminal domain-containing protein</fullName>
    </recommendedName>
</protein>
<dbReference type="AlphaFoldDB" id="A0A9P6SX42"/>
<evidence type="ECO:0000313" key="4">
    <source>
        <dbReference type="Proteomes" id="UP000703661"/>
    </source>
</evidence>
<feature type="compositionally biased region" description="Low complexity" evidence="1">
    <location>
        <begin position="80"/>
        <end position="103"/>
    </location>
</feature>
<accession>A0A9P6SX42</accession>
<comment type="caution">
    <text evidence="3">The sequence shown here is derived from an EMBL/GenBank/DDBJ whole genome shotgun (WGS) entry which is preliminary data.</text>
</comment>